<dbReference type="EMBL" id="UOEX01000029">
    <property type="protein sequence ID" value="VAW33303.1"/>
    <property type="molecule type" value="Genomic_DNA"/>
</dbReference>
<dbReference type="PANTHER" id="PTHR47623">
    <property type="entry name" value="OS09G0287300 PROTEIN"/>
    <property type="match status" value="1"/>
</dbReference>
<dbReference type="PANTHER" id="PTHR47623:SF1">
    <property type="entry name" value="OS09G0287300 PROTEIN"/>
    <property type="match status" value="1"/>
</dbReference>
<gene>
    <name evidence="1" type="ORF">MNBD_DELTA03-1810</name>
</gene>
<accession>A0A3B0UYS8</accession>
<feature type="non-terminal residue" evidence="1">
    <location>
        <position position="119"/>
    </location>
</feature>
<dbReference type="SMART" id="SM00855">
    <property type="entry name" value="PGAM"/>
    <property type="match status" value="1"/>
</dbReference>
<sequence length="119" mass="13234">MKKQLTLIRHAKSSWDNASLSDHARDLNKRGRRDAARMGEALLEQGINFDLILCSSAKRARETLALLREQLEIEDDAVTFLDDLYCAPAPALVELIQQVDNGKNNIAIIAHNPGLEDLA</sequence>
<name>A0A3B0UYS8_9ZZZZ</name>
<dbReference type="Pfam" id="PF00300">
    <property type="entry name" value="His_Phos_1"/>
    <property type="match status" value="1"/>
</dbReference>
<dbReference type="Gene3D" id="3.40.50.1240">
    <property type="entry name" value="Phosphoglycerate mutase-like"/>
    <property type="match status" value="1"/>
</dbReference>
<proteinExistence type="predicted"/>
<dbReference type="CDD" id="cd07067">
    <property type="entry name" value="HP_PGM_like"/>
    <property type="match status" value="1"/>
</dbReference>
<reference evidence="1" key="1">
    <citation type="submission" date="2018-06" db="EMBL/GenBank/DDBJ databases">
        <authorList>
            <person name="Zhirakovskaya E."/>
        </authorList>
    </citation>
    <scope>NUCLEOTIDE SEQUENCE</scope>
</reference>
<protein>
    <submittedName>
        <fullName evidence="1">Phosphohistidine phosphatase SixA</fullName>
    </submittedName>
</protein>
<dbReference type="InterPro" id="IPR029033">
    <property type="entry name" value="His_PPase_superfam"/>
</dbReference>
<evidence type="ECO:0000313" key="1">
    <source>
        <dbReference type="EMBL" id="VAW33303.1"/>
    </source>
</evidence>
<organism evidence="1">
    <name type="scientific">hydrothermal vent metagenome</name>
    <dbReference type="NCBI Taxonomy" id="652676"/>
    <lineage>
        <taxon>unclassified sequences</taxon>
        <taxon>metagenomes</taxon>
        <taxon>ecological metagenomes</taxon>
    </lineage>
</organism>
<dbReference type="SUPFAM" id="SSF53254">
    <property type="entry name" value="Phosphoglycerate mutase-like"/>
    <property type="match status" value="1"/>
</dbReference>
<dbReference type="InterPro" id="IPR013078">
    <property type="entry name" value="His_Pase_superF_clade-1"/>
</dbReference>
<dbReference type="AlphaFoldDB" id="A0A3B0UYS8"/>